<dbReference type="NCBIfam" id="TIGR00041">
    <property type="entry name" value="DTMP_kinase"/>
    <property type="match status" value="1"/>
</dbReference>
<dbReference type="GO" id="GO:0005829">
    <property type="term" value="C:cytosol"/>
    <property type="evidence" value="ECO:0007669"/>
    <property type="project" value="TreeGrafter"/>
</dbReference>
<evidence type="ECO:0000256" key="5">
    <source>
        <dbReference type="ARBA" id="ARBA00022727"/>
    </source>
</evidence>
<evidence type="ECO:0000259" key="13">
    <source>
        <dbReference type="Pfam" id="PF02223"/>
    </source>
</evidence>
<proteinExistence type="inferred from homology"/>
<dbReference type="GO" id="GO:0006233">
    <property type="term" value="P:dTDP biosynthetic process"/>
    <property type="evidence" value="ECO:0007669"/>
    <property type="project" value="InterPro"/>
</dbReference>
<keyword evidence="5 12" id="KW-0545">Nucleotide biosynthesis</keyword>
<reference evidence="15" key="1">
    <citation type="submission" date="2019-08" db="EMBL/GenBank/DDBJ databases">
        <title>Limnoglobus roseus gen. nov., sp. nov., a novel freshwater planctomycete with a giant genome from the family Gemmataceae.</title>
        <authorList>
            <person name="Kulichevskaya I.S."/>
            <person name="Naumoff D.G."/>
            <person name="Miroshnikov K."/>
            <person name="Ivanova A."/>
            <person name="Philippov D.A."/>
            <person name="Hakobyan A."/>
            <person name="Rijpstra I.C."/>
            <person name="Sinninghe Damste J.S."/>
            <person name="Liesack W."/>
            <person name="Dedysh S.N."/>
        </authorList>
    </citation>
    <scope>NUCLEOTIDE SEQUENCE [LARGE SCALE GENOMIC DNA]</scope>
    <source>
        <strain evidence="15">PX52</strain>
    </source>
</reference>
<dbReference type="GO" id="GO:0006227">
    <property type="term" value="P:dUDP biosynthetic process"/>
    <property type="evidence" value="ECO:0007669"/>
    <property type="project" value="TreeGrafter"/>
</dbReference>
<gene>
    <name evidence="12" type="primary">tmk</name>
    <name evidence="14" type="ORF">PX52LOC_06755</name>
</gene>
<dbReference type="InterPro" id="IPR039430">
    <property type="entry name" value="Thymidylate_kin-like_dom"/>
</dbReference>
<dbReference type="FunFam" id="3.40.50.300:FF:000225">
    <property type="entry name" value="Thymidylate kinase"/>
    <property type="match status" value="1"/>
</dbReference>
<evidence type="ECO:0000256" key="12">
    <source>
        <dbReference type="HAMAP-Rule" id="MF_00165"/>
    </source>
</evidence>
<dbReference type="HAMAP" id="MF_00165">
    <property type="entry name" value="Thymidylate_kinase"/>
    <property type="match status" value="1"/>
</dbReference>
<evidence type="ECO:0000256" key="10">
    <source>
        <dbReference type="ARBA" id="ARBA00048743"/>
    </source>
</evidence>
<comment type="function">
    <text evidence="11 12">Phosphorylation of dTMP to form dTDP in both de novo and salvage pathways of dTTP synthesis.</text>
</comment>
<dbReference type="PANTHER" id="PTHR10344">
    <property type="entry name" value="THYMIDYLATE KINASE"/>
    <property type="match status" value="1"/>
</dbReference>
<dbReference type="Proteomes" id="UP000324974">
    <property type="component" value="Chromosome"/>
</dbReference>
<evidence type="ECO:0000256" key="8">
    <source>
        <dbReference type="ARBA" id="ARBA00022840"/>
    </source>
</evidence>
<keyword evidence="8 12" id="KW-0067">ATP-binding</keyword>
<dbReference type="RefSeq" id="WP_149114042.1">
    <property type="nucleotide sequence ID" value="NZ_CP042425.1"/>
</dbReference>
<dbReference type="InterPro" id="IPR027417">
    <property type="entry name" value="P-loop_NTPase"/>
</dbReference>
<comment type="similarity">
    <text evidence="1 12">Belongs to the thymidylate kinase family.</text>
</comment>
<dbReference type="InterPro" id="IPR018094">
    <property type="entry name" value="Thymidylate_kinase"/>
</dbReference>
<feature type="domain" description="Thymidylate kinase-like" evidence="13">
    <location>
        <begin position="9"/>
        <end position="195"/>
    </location>
</feature>
<dbReference type="PANTHER" id="PTHR10344:SF4">
    <property type="entry name" value="UMP-CMP KINASE 2, MITOCHONDRIAL"/>
    <property type="match status" value="1"/>
</dbReference>
<keyword evidence="4 12" id="KW-0808">Transferase</keyword>
<evidence type="ECO:0000256" key="1">
    <source>
        <dbReference type="ARBA" id="ARBA00009776"/>
    </source>
</evidence>
<dbReference type="EC" id="2.7.4.9" evidence="2 12"/>
<evidence type="ECO:0000256" key="7">
    <source>
        <dbReference type="ARBA" id="ARBA00022777"/>
    </source>
</evidence>
<dbReference type="GO" id="GO:0004798">
    <property type="term" value="F:dTMP kinase activity"/>
    <property type="evidence" value="ECO:0007669"/>
    <property type="project" value="UniProtKB-UniRule"/>
</dbReference>
<name>A0A5C1ANT9_9BACT</name>
<evidence type="ECO:0000256" key="4">
    <source>
        <dbReference type="ARBA" id="ARBA00022679"/>
    </source>
</evidence>
<dbReference type="GO" id="GO:0005524">
    <property type="term" value="F:ATP binding"/>
    <property type="evidence" value="ECO:0007669"/>
    <property type="project" value="UniProtKB-UniRule"/>
</dbReference>
<evidence type="ECO:0000256" key="9">
    <source>
        <dbReference type="ARBA" id="ARBA00029962"/>
    </source>
</evidence>
<dbReference type="AlphaFoldDB" id="A0A5C1ANT9"/>
<feature type="binding site" evidence="12">
    <location>
        <begin position="11"/>
        <end position="18"/>
    </location>
    <ligand>
        <name>ATP</name>
        <dbReference type="ChEBI" id="CHEBI:30616"/>
    </ligand>
</feature>
<dbReference type="EMBL" id="CP042425">
    <property type="protein sequence ID" value="QEL19676.1"/>
    <property type="molecule type" value="Genomic_DNA"/>
</dbReference>
<evidence type="ECO:0000256" key="3">
    <source>
        <dbReference type="ARBA" id="ARBA00017144"/>
    </source>
</evidence>
<keyword evidence="15" id="KW-1185">Reference proteome</keyword>
<sequence length="214" mass="23271">MPDPTFIALDGLDGTGKSTQVRRLADWLRDQHVPVTTCVDPGGTELGAKLREILLHGRANSMNARTEALLFMASRAELVSSVIQPALARGDVVLSDRYLLANVVYQGHAGGLDPAELWTVGRFSTFGVTPDLTLVFDLPPDVARQRRGRPSDRMESRGSAFDDKVREGFLVESRANPTAIEIIDVMPDPDTVHAAVRKSVERLLLAKGYLLPGG</sequence>
<evidence type="ECO:0000313" key="14">
    <source>
        <dbReference type="EMBL" id="QEL19676.1"/>
    </source>
</evidence>
<dbReference type="CDD" id="cd01672">
    <property type="entry name" value="TMPK"/>
    <property type="match status" value="1"/>
</dbReference>
<keyword evidence="7 12" id="KW-0418">Kinase</keyword>
<dbReference type="Gene3D" id="3.40.50.300">
    <property type="entry name" value="P-loop containing nucleotide triphosphate hydrolases"/>
    <property type="match status" value="1"/>
</dbReference>
<dbReference type="SUPFAM" id="SSF52540">
    <property type="entry name" value="P-loop containing nucleoside triphosphate hydrolases"/>
    <property type="match status" value="1"/>
</dbReference>
<protein>
    <recommendedName>
        <fullName evidence="3 12">Thymidylate kinase</fullName>
        <ecNumber evidence="2 12">2.7.4.9</ecNumber>
    </recommendedName>
    <alternativeName>
        <fullName evidence="9 12">dTMP kinase</fullName>
    </alternativeName>
</protein>
<keyword evidence="6 12" id="KW-0547">Nucleotide-binding</keyword>
<dbReference type="GO" id="GO:0006235">
    <property type="term" value="P:dTTP biosynthetic process"/>
    <property type="evidence" value="ECO:0007669"/>
    <property type="project" value="UniProtKB-UniRule"/>
</dbReference>
<evidence type="ECO:0000256" key="6">
    <source>
        <dbReference type="ARBA" id="ARBA00022741"/>
    </source>
</evidence>
<dbReference type="OrthoDB" id="9774907at2"/>
<dbReference type="Pfam" id="PF02223">
    <property type="entry name" value="Thymidylate_kin"/>
    <property type="match status" value="1"/>
</dbReference>
<organism evidence="14 15">
    <name type="scientific">Limnoglobus roseus</name>
    <dbReference type="NCBI Taxonomy" id="2598579"/>
    <lineage>
        <taxon>Bacteria</taxon>
        <taxon>Pseudomonadati</taxon>
        <taxon>Planctomycetota</taxon>
        <taxon>Planctomycetia</taxon>
        <taxon>Gemmatales</taxon>
        <taxon>Gemmataceae</taxon>
        <taxon>Limnoglobus</taxon>
    </lineage>
</organism>
<evidence type="ECO:0000256" key="2">
    <source>
        <dbReference type="ARBA" id="ARBA00012980"/>
    </source>
</evidence>
<accession>A0A5C1ANT9</accession>
<evidence type="ECO:0000256" key="11">
    <source>
        <dbReference type="ARBA" id="ARBA00057735"/>
    </source>
</evidence>
<evidence type="ECO:0000313" key="15">
    <source>
        <dbReference type="Proteomes" id="UP000324974"/>
    </source>
</evidence>
<dbReference type="KEGG" id="lrs:PX52LOC_06755"/>
<comment type="catalytic activity">
    <reaction evidence="10 12">
        <text>dTMP + ATP = dTDP + ADP</text>
        <dbReference type="Rhea" id="RHEA:13517"/>
        <dbReference type="ChEBI" id="CHEBI:30616"/>
        <dbReference type="ChEBI" id="CHEBI:58369"/>
        <dbReference type="ChEBI" id="CHEBI:63528"/>
        <dbReference type="ChEBI" id="CHEBI:456216"/>
        <dbReference type="EC" id="2.7.4.9"/>
    </reaction>
</comment>